<dbReference type="SFLD" id="SFLDG01168">
    <property type="entry name" value="Ferric_reductase_subgroup_(FRE"/>
    <property type="match status" value="1"/>
</dbReference>
<dbReference type="PANTHER" id="PTHR32361:SF9">
    <property type="entry name" value="FERRIC REDUCTASE TRANSMEMBRANE COMPONENT 3-RELATED"/>
    <property type="match status" value="1"/>
</dbReference>
<evidence type="ECO:0000256" key="11">
    <source>
        <dbReference type="ARBA" id="ARBA00023136"/>
    </source>
</evidence>
<dbReference type="GO" id="GO:0052851">
    <property type="term" value="F:ferric-chelate reductase (NADPH) activity"/>
    <property type="evidence" value="ECO:0007669"/>
    <property type="project" value="UniProtKB-EC"/>
</dbReference>
<dbReference type="GO" id="GO:0015677">
    <property type="term" value="P:copper ion import"/>
    <property type="evidence" value="ECO:0007669"/>
    <property type="project" value="TreeGrafter"/>
</dbReference>
<keyword evidence="11 15" id="KW-0472">Membrane</keyword>
<keyword evidence="6 15" id="KW-0812">Transmembrane</keyword>
<evidence type="ECO:0000256" key="1">
    <source>
        <dbReference type="ARBA" id="ARBA00004651"/>
    </source>
</evidence>
<evidence type="ECO:0000313" key="17">
    <source>
        <dbReference type="EMBL" id="EJT52139.1"/>
    </source>
</evidence>
<evidence type="ECO:0000256" key="6">
    <source>
        <dbReference type="ARBA" id="ARBA00022692"/>
    </source>
</evidence>
<dbReference type="SUPFAM" id="SSF52343">
    <property type="entry name" value="Ferredoxin reductase-like, C-terminal NADP-linked domain"/>
    <property type="match status" value="1"/>
</dbReference>
<evidence type="ECO:0000259" key="16">
    <source>
        <dbReference type="PROSITE" id="PS51384"/>
    </source>
</evidence>
<dbReference type="AlphaFoldDB" id="J6F543"/>
<evidence type="ECO:0000256" key="7">
    <source>
        <dbReference type="ARBA" id="ARBA00022982"/>
    </source>
</evidence>
<proteinExistence type="inferred from homology"/>
<accession>J6F543</accession>
<dbReference type="InterPro" id="IPR013130">
    <property type="entry name" value="Fe3_Rdtase_TM_dom"/>
</dbReference>
<feature type="domain" description="FAD-binding FR-type" evidence="16">
    <location>
        <begin position="416"/>
        <end position="532"/>
    </location>
</feature>
<dbReference type="InterPro" id="IPR013112">
    <property type="entry name" value="FAD-bd_8"/>
</dbReference>
<sequence>MAEGSLIMAPGASLVSTALTPIATLHTGGVLDASVTHIMPGSQTASLAVASSTAGAAPAAAPSMSVIDKGRMVQGIFNGQMTYYETWVLAVFMAILILFVQPRFWTRLMASVGRKKKSDYVQKPHYQTSYAFNMERQLGPVEQQKKIVAGGDLGKGWLLRKGKDVSTIGEPELAPKGYGHRFSTYQGHIGDSRMPRSSLLPPGHVQPLSQRSNVDRLLGWAPFSRWPFPLNTRANVTQLFIIGIYIGINVWAVCWRSDVRKVNPVTGIGSDYKRTGAIAMAQTPVVIALGVRGNLVGLLLGKSYDHLRIIHKVSGRVVFLCGVIHSAFFMNTWLQGGHFAEASASQVGVTGYVAFGALLLIFLTSLPIVRRWAYNFFHICHFIGIVAFLAGLGAHVKYTMPWCVAGGAIYVASMLIQLFKTRVAEAELVALPGCTTTVVTIPGLTTGWRPGQHVRLRVMSLGPAKIAEAHPFTIASAPDCGGLVLLAKAAGDWTTSLYHYAATEGELDPEVGVFKRRARVTVEGPYGGLGNTLPNAFSSVLVVAGGSGISHALGLAQDLVSRSPSGAVQARTVDLVWVVRTEAQAKAIMPTLLSLVAQARRWEARALEGRRQGADLAIPTALRVHVFVTRLPKSSPLTLVPSGYKAKLRKAGKELPPPPDSDSESADSCVKEKEKDIEVLSDSGSDTSSEGHWVMSRSTTGTSEDWAELATAAGLGRKQSLAERTKADWLERNPSNASVARLHARVTDAASPMSTVSTYRGRPDIGGVITTIVDETAGRETRASGMLVTTCGPEHLVNDTRDACRAVPGWKKSGVGGLEFEAEFFAF</sequence>
<keyword evidence="8 15" id="KW-1133">Transmembrane helix</keyword>
<keyword evidence="5" id="KW-1003">Cell membrane</keyword>
<organism evidence="17 18">
    <name type="scientific">Trichosporon asahii var. asahii (strain ATCC 90039 / CBS 2479 / JCM 2466 / KCTC 7840 / NBRC 103889/ NCYC 2677 / UAMH 7654)</name>
    <name type="common">Yeast</name>
    <dbReference type="NCBI Taxonomy" id="1186058"/>
    <lineage>
        <taxon>Eukaryota</taxon>
        <taxon>Fungi</taxon>
        <taxon>Dikarya</taxon>
        <taxon>Basidiomycota</taxon>
        <taxon>Agaricomycotina</taxon>
        <taxon>Tremellomycetes</taxon>
        <taxon>Trichosporonales</taxon>
        <taxon>Trichosporonaceae</taxon>
        <taxon>Trichosporon</taxon>
    </lineage>
</organism>
<evidence type="ECO:0000256" key="5">
    <source>
        <dbReference type="ARBA" id="ARBA00022475"/>
    </source>
</evidence>
<dbReference type="InterPro" id="IPR051410">
    <property type="entry name" value="Ferric/Cupric_Reductase"/>
</dbReference>
<feature type="transmembrane region" description="Helical" evidence="15">
    <location>
        <begin position="399"/>
        <end position="419"/>
    </location>
</feature>
<comment type="subcellular location">
    <subcellularLocation>
        <location evidence="1">Cell membrane</location>
        <topology evidence="1">Multi-pass membrane protein</topology>
    </subcellularLocation>
</comment>
<dbReference type="Pfam" id="PF01794">
    <property type="entry name" value="Ferric_reduct"/>
    <property type="match status" value="1"/>
</dbReference>
<dbReference type="InterPro" id="IPR039261">
    <property type="entry name" value="FNR_nucleotide-bd"/>
</dbReference>
<comment type="similarity">
    <text evidence="2">Belongs to the ferric reductase (FRE) family.</text>
</comment>
<dbReference type="SFLD" id="SFLDS00052">
    <property type="entry name" value="Ferric_Reductase_Domain"/>
    <property type="match status" value="1"/>
</dbReference>
<dbReference type="GO" id="GO:0006826">
    <property type="term" value="P:iron ion transport"/>
    <property type="evidence" value="ECO:0007669"/>
    <property type="project" value="TreeGrafter"/>
</dbReference>
<name>J6F543_TRIAS</name>
<dbReference type="KEGG" id="tasa:A1Q1_06677"/>
<dbReference type="GO" id="GO:0006879">
    <property type="term" value="P:intracellular iron ion homeostasis"/>
    <property type="evidence" value="ECO:0007669"/>
    <property type="project" value="TreeGrafter"/>
</dbReference>
<dbReference type="InterPro" id="IPR013121">
    <property type="entry name" value="Fe_red_NAD-bd_6"/>
</dbReference>
<dbReference type="EMBL" id="ALBS01000034">
    <property type="protein sequence ID" value="EJT52139.1"/>
    <property type="molecule type" value="Genomic_DNA"/>
</dbReference>
<feature type="transmembrane region" description="Helical" evidence="15">
    <location>
        <begin position="313"/>
        <end position="334"/>
    </location>
</feature>
<evidence type="ECO:0000256" key="9">
    <source>
        <dbReference type="ARBA" id="ARBA00023002"/>
    </source>
</evidence>
<feature type="transmembrane region" description="Helical" evidence="15">
    <location>
        <begin position="349"/>
        <end position="369"/>
    </location>
</feature>
<feature type="transmembrane region" description="Helical" evidence="15">
    <location>
        <begin position="239"/>
        <end position="258"/>
    </location>
</feature>
<evidence type="ECO:0000256" key="2">
    <source>
        <dbReference type="ARBA" id="ARBA00006278"/>
    </source>
</evidence>
<dbReference type="PANTHER" id="PTHR32361">
    <property type="entry name" value="FERRIC/CUPRIC REDUCTASE TRANSMEMBRANE COMPONENT"/>
    <property type="match status" value="1"/>
</dbReference>
<dbReference type="PROSITE" id="PS51384">
    <property type="entry name" value="FAD_FR"/>
    <property type="match status" value="1"/>
</dbReference>
<keyword evidence="9" id="KW-0560">Oxidoreductase</keyword>
<dbReference type="Pfam" id="PF08030">
    <property type="entry name" value="NAD_binding_6"/>
    <property type="match status" value="1"/>
</dbReference>
<keyword evidence="4" id="KW-0813">Transport</keyword>
<evidence type="ECO:0000256" key="8">
    <source>
        <dbReference type="ARBA" id="ARBA00022989"/>
    </source>
</evidence>
<feature type="compositionally biased region" description="Basic and acidic residues" evidence="14">
    <location>
        <begin position="669"/>
        <end position="678"/>
    </location>
</feature>
<dbReference type="Proteomes" id="UP000002748">
    <property type="component" value="Unassembled WGS sequence"/>
</dbReference>
<dbReference type="RefSeq" id="XP_014183201.1">
    <property type="nucleotide sequence ID" value="XM_014327726.1"/>
</dbReference>
<evidence type="ECO:0000256" key="14">
    <source>
        <dbReference type="SAM" id="MobiDB-lite"/>
    </source>
</evidence>
<dbReference type="InterPro" id="IPR017927">
    <property type="entry name" value="FAD-bd_FR_type"/>
</dbReference>
<gene>
    <name evidence="17" type="ORF">A1Q1_06677</name>
</gene>
<evidence type="ECO:0000256" key="4">
    <source>
        <dbReference type="ARBA" id="ARBA00022448"/>
    </source>
</evidence>
<comment type="catalytic activity">
    <reaction evidence="13">
        <text>2 a Fe(II)-siderophore + NADP(+) + H(+) = 2 a Fe(III)-siderophore + NADPH</text>
        <dbReference type="Rhea" id="RHEA:28795"/>
        <dbReference type="Rhea" id="RHEA-COMP:11342"/>
        <dbReference type="Rhea" id="RHEA-COMP:11344"/>
        <dbReference type="ChEBI" id="CHEBI:15378"/>
        <dbReference type="ChEBI" id="CHEBI:29033"/>
        <dbReference type="ChEBI" id="CHEBI:29034"/>
        <dbReference type="ChEBI" id="CHEBI:57783"/>
        <dbReference type="ChEBI" id="CHEBI:58349"/>
        <dbReference type="EC" id="1.16.1.9"/>
    </reaction>
</comment>
<reference evidence="17 18" key="1">
    <citation type="journal article" date="2012" name="Eukaryot. Cell">
        <title>Draft genome sequence of CBS 2479, the standard type strain of Trichosporon asahii.</title>
        <authorList>
            <person name="Yang R.Y."/>
            <person name="Li H.T."/>
            <person name="Zhu H."/>
            <person name="Zhou G.P."/>
            <person name="Wang M."/>
            <person name="Wang L."/>
        </authorList>
    </citation>
    <scope>NUCLEOTIDE SEQUENCE [LARGE SCALE GENOMIC DNA]</scope>
    <source>
        <strain evidence="18">ATCC 90039 / CBS 2479 / JCM 2466 / KCTC 7840 / NCYC 2677 / UAMH 7654</strain>
    </source>
</reference>
<dbReference type="GeneID" id="25990189"/>
<dbReference type="HOGENOM" id="CLU_017408_3_0_1"/>
<dbReference type="EC" id="1.16.1.9" evidence="3"/>
<evidence type="ECO:0000256" key="13">
    <source>
        <dbReference type="ARBA" id="ARBA00048483"/>
    </source>
</evidence>
<dbReference type="Gene3D" id="3.40.50.80">
    <property type="entry name" value="Nucleotide-binding domain of ferredoxin-NADP reductase (FNR) module"/>
    <property type="match status" value="1"/>
</dbReference>
<evidence type="ECO:0000256" key="15">
    <source>
        <dbReference type="SAM" id="Phobius"/>
    </source>
</evidence>
<dbReference type="GO" id="GO:0005886">
    <property type="term" value="C:plasma membrane"/>
    <property type="evidence" value="ECO:0007669"/>
    <property type="project" value="UniProtKB-SubCell"/>
</dbReference>
<evidence type="ECO:0000256" key="10">
    <source>
        <dbReference type="ARBA" id="ARBA00023065"/>
    </source>
</evidence>
<feature type="compositionally biased region" description="Polar residues" evidence="14">
    <location>
        <begin position="682"/>
        <end position="700"/>
    </location>
</feature>
<feature type="transmembrane region" description="Helical" evidence="15">
    <location>
        <begin position="376"/>
        <end position="393"/>
    </location>
</feature>
<dbReference type="CDD" id="cd06186">
    <property type="entry name" value="NOX_Duox_like_FAD_NADP"/>
    <property type="match status" value="1"/>
</dbReference>
<dbReference type="VEuPathDB" id="FungiDB:A1Q1_06677"/>
<comment type="caution">
    <text evidence="17">The sequence shown here is derived from an EMBL/GenBank/DDBJ whole genome shotgun (WGS) entry which is preliminary data.</text>
</comment>
<keyword evidence="12" id="KW-0325">Glycoprotein</keyword>
<keyword evidence="7" id="KW-0249">Electron transport</keyword>
<dbReference type="OrthoDB" id="17725at2759"/>
<evidence type="ECO:0000256" key="3">
    <source>
        <dbReference type="ARBA" id="ARBA00012668"/>
    </source>
</evidence>
<protein>
    <recommendedName>
        <fullName evidence="3">ferric-chelate reductase (NADPH)</fullName>
        <ecNumber evidence="3">1.16.1.9</ecNumber>
    </recommendedName>
</protein>
<dbReference type="Pfam" id="PF08022">
    <property type="entry name" value="FAD_binding_8"/>
    <property type="match status" value="1"/>
</dbReference>
<keyword evidence="10" id="KW-0406">Ion transport</keyword>
<evidence type="ECO:0000256" key="12">
    <source>
        <dbReference type="ARBA" id="ARBA00023180"/>
    </source>
</evidence>
<feature type="region of interest" description="Disordered" evidence="14">
    <location>
        <begin position="649"/>
        <end position="700"/>
    </location>
</feature>
<dbReference type="SUPFAM" id="SSF63380">
    <property type="entry name" value="Riboflavin synthase domain-like"/>
    <property type="match status" value="1"/>
</dbReference>
<dbReference type="InterPro" id="IPR017938">
    <property type="entry name" value="Riboflavin_synthase-like_b-brl"/>
</dbReference>
<feature type="transmembrane region" description="Helical" evidence="15">
    <location>
        <begin position="87"/>
        <end position="106"/>
    </location>
</feature>
<feature type="transmembrane region" description="Helical" evidence="15">
    <location>
        <begin position="278"/>
        <end position="301"/>
    </location>
</feature>
<evidence type="ECO:0000313" key="18">
    <source>
        <dbReference type="Proteomes" id="UP000002748"/>
    </source>
</evidence>